<dbReference type="EMBL" id="FMTS01000001">
    <property type="protein sequence ID" value="SCW33233.1"/>
    <property type="molecule type" value="Genomic_DNA"/>
</dbReference>
<dbReference type="Pfam" id="PF01042">
    <property type="entry name" value="Ribonuc_L-PSP"/>
    <property type="match status" value="1"/>
</dbReference>
<dbReference type="InterPro" id="IPR006175">
    <property type="entry name" value="YjgF/YER057c/UK114"/>
</dbReference>
<dbReference type="PANTHER" id="PTHR43857">
    <property type="entry name" value="BLR7761 PROTEIN"/>
    <property type="match status" value="1"/>
</dbReference>
<dbReference type="STRING" id="260084.SAMN02927928_0484"/>
<dbReference type="Proteomes" id="UP000199150">
    <property type="component" value="Unassembled WGS sequence"/>
</dbReference>
<evidence type="ECO:0000313" key="2">
    <source>
        <dbReference type="Proteomes" id="UP000199150"/>
    </source>
</evidence>
<dbReference type="Gene3D" id="3.30.1330.40">
    <property type="entry name" value="RutC-like"/>
    <property type="match status" value="1"/>
</dbReference>
<sequence>MSRQLISSGSPFEPEIGFSRAVRSGNRIEVSGTAPIRDGKVAGTDAYEQTKAALEIIIKAVEAAGGKASDIIRTRIFLTDMSLWKDAAKAHGELFGEIRPASSFIGTSALINPEWLVEIEASAQIED</sequence>
<evidence type="ECO:0000313" key="1">
    <source>
        <dbReference type="EMBL" id="SCW33233.1"/>
    </source>
</evidence>
<gene>
    <name evidence="1" type="ORF">SAMN02927928_0484</name>
</gene>
<name>A0A1G4PLQ7_9CAUL</name>
<dbReference type="AlphaFoldDB" id="A0A1G4PLQ7"/>
<dbReference type="PANTHER" id="PTHR43857:SF1">
    <property type="entry name" value="YJGH FAMILY PROTEIN"/>
    <property type="match status" value="1"/>
</dbReference>
<organism evidence="1 2">
    <name type="scientific">Asticcacaulis taihuensis</name>
    <dbReference type="NCBI Taxonomy" id="260084"/>
    <lineage>
        <taxon>Bacteria</taxon>
        <taxon>Pseudomonadati</taxon>
        <taxon>Pseudomonadota</taxon>
        <taxon>Alphaproteobacteria</taxon>
        <taxon>Caulobacterales</taxon>
        <taxon>Caulobacteraceae</taxon>
        <taxon>Asticcacaulis</taxon>
    </lineage>
</organism>
<reference evidence="2" key="1">
    <citation type="submission" date="2016-10" db="EMBL/GenBank/DDBJ databases">
        <authorList>
            <person name="Varghese N."/>
            <person name="Submissions S."/>
        </authorList>
    </citation>
    <scope>NUCLEOTIDE SEQUENCE [LARGE SCALE GENOMIC DNA]</scope>
    <source>
        <strain evidence="2">CGMCC 1.3431</strain>
    </source>
</reference>
<keyword evidence="2" id="KW-1185">Reference proteome</keyword>
<dbReference type="SUPFAM" id="SSF55298">
    <property type="entry name" value="YjgF-like"/>
    <property type="match status" value="1"/>
</dbReference>
<dbReference type="CDD" id="cd06154">
    <property type="entry name" value="YjgF_YER057c_UK114_like_6"/>
    <property type="match status" value="1"/>
</dbReference>
<dbReference type="RefSeq" id="WP_090643219.1">
    <property type="nucleotide sequence ID" value="NZ_CBCRYE010000001.1"/>
</dbReference>
<dbReference type="OrthoDB" id="9783572at2"/>
<protein>
    <submittedName>
        <fullName evidence="1">Enamine deaminase RidA, house cleaning of reactive enamine intermediates, YjgF/YER057c/UK114 family</fullName>
    </submittedName>
</protein>
<dbReference type="InterPro" id="IPR035959">
    <property type="entry name" value="RutC-like_sf"/>
</dbReference>
<proteinExistence type="predicted"/>
<accession>A0A1G4PLQ7</accession>